<comment type="caution">
    <text evidence="1">The sequence shown here is derived from an EMBL/GenBank/DDBJ whole genome shotgun (WGS) entry which is preliminary data.</text>
</comment>
<proteinExistence type="predicted"/>
<feature type="non-terminal residue" evidence="1">
    <location>
        <position position="1"/>
    </location>
</feature>
<organism evidence="1 2">
    <name type="scientific">Triparma retinervis</name>
    <dbReference type="NCBI Taxonomy" id="2557542"/>
    <lineage>
        <taxon>Eukaryota</taxon>
        <taxon>Sar</taxon>
        <taxon>Stramenopiles</taxon>
        <taxon>Ochrophyta</taxon>
        <taxon>Bolidophyceae</taxon>
        <taxon>Parmales</taxon>
        <taxon>Triparmaceae</taxon>
        <taxon>Triparma</taxon>
    </lineage>
</organism>
<keyword evidence="2" id="KW-1185">Reference proteome</keyword>
<sequence>MIGFKTSTIIDNTMSVSPMQLFEEQISSDDSALRLDAMRMLKV</sequence>
<reference evidence="1" key="1">
    <citation type="submission" date="2022-07" db="EMBL/GenBank/DDBJ databases">
        <title>Genome analysis of Parmales, a sister group of diatoms, reveals the evolutionary specialization of diatoms from phago-mixotrophs to photoautotrophs.</title>
        <authorList>
            <person name="Ban H."/>
            <person name="Sato S."/>
            <person name="Yoshikawa S."/>
            <person name="Kazumasa Y."/>
            <person name="Nakamura Y."/>
            <person name="Ichinomiya M."/>
            <person name="Saitoh K."/>
            <person name="Sato N."/>
            <person name="Blanc-Mathieu R."/>
            <person name="Endo H."/>
            <person name="Kuwata A."/>
            <person name="Ogata H."/>
        </authorList>
    </citation>
    <scope>NUCLEOTIDE SEQUENCE</scope>
</reference>
<accession>A0A9W6ZRI7</accession>
<name>A0A9W6ZRI7_9STRA</name>
<evidence type="ECO:0000313" key="1">
    <source>
        <dbReference type="EMBL" id="GMH57061.1"/>
    </source>
</evidence>
<evidence type="ECO:0000313" key="2">
    <source>
        <dbReference type="Proteomes" id="UP001165082"/>
    </source>
</evidence>
<dbReference type="AlphaFoldDB" id="A0A9W6ZRI7"/>
<dbReference type="EMBL" id="BRXZ01000901">
    <property type="protein sequence ID" value="GMH57061.1"/>
    <property type="molecule type" value="Genomic_DNA"/>
</dbReference>
<dbReference type="Proteomes" id="UP001165082">
    <property type="component" value="Unassembled WGS sequence"/>
</dbReference>
<protein>
    <submittedName>
        <fullName evidence="1">Uncharacterized protein</fullName>
    </submittedName>
</protein>
<gene>
    <name evidence="1" type="ORF">TrRE_jg1753</name>
</gene>